<feature type="compositionally biased region" description="Polar residues" evidence="1">
    <location>
        <begin position="76"/>
        <end position="98"/>
    </location>
</feature>
<feature type="compositionally biased region" description="Polar residues" evidence="1">
    <location>
        <begin position="15"/>
        <end position="39"/>
    </location>
</feature>
<sequence length="674" mass="73128">MLFIAAGLDWKVRRTPSSAERNEVSKPQQSSDVSRTLGTLGQERHSTDRHNTPAFRPPGQPHPAAANRRGVLQVEGAQTSGSGSTPERTRRPTATSAMFPTCETPGDPAGNRTLLGGECSDNHTAAVSDMEVVPSPSTTEISSQKQSNDIHRTPYDRVECCRERKINIKASERVNAHDSSVAQLCESLQSKPLFNSRPPSQHSAGSSVFPSPQAAPTRSFRRASAGVLGACAARGCRRRNRAQSKPPLPQPHPATEPHPLGAERGQRAVLREADSAALCSTREGVIRVPHRKTIYDWRRASDSCPPLKWAFQGASGTLPRIRATTISRQMTYEFFKYAEPVMTRIFQISKFGMWALWCCNQTTLALPPPLQGEPGLIPGGVAPVSSYVGIVADDVAGQRVFSEISHFPPPFHSGAASHAHQFTLIGSHVYDVKTHRNLFTHSCFSTVLMSKGCCCGYPQQELASGELARGAGRPRLADPAVCRNKFPGNERNVGTAVAADLGAILPETLKALPEDRLLRGPPVRGPRSTPAAPTVERASWLSTTLKGTRDFGTGEGFDKLLKISERLDGMAAIFDAQFTSPHQRLSDMFENTIIVPNNPCSCSDADDEVLFGFHRGLIHQAAHIVQVRAQDPHGLFIVQGIQDSGDRVHIANCGLGRRRAGTTWPLVFVTGPLF</sequence>
<dbReference type="EMBL" id="JARBHB010000010">
    <property type="protein sequence ID" value="KAJ8874573.1"/>
    <property type="molecule type" value="Genomic_DNA"/>
</dbReference>
<name>A0ABQ9GRD7_9NEOP</name>
<gene>
    <name evidence="2" type="ORF">PR048_025439</name>
</gene>
<feature type="region of interest" description="Disordered" evidence="1">
    <location>
        <begin position="192"/>
        <end position="220"/>
    </location>
</feature>
<evidence type="ECO:0000256" key="1">
    <source>
        <dbReference type="SAM" id="MobiDB-lite"/>
    </source>
</evidence>
<accession>A0ABQ9GRD7</accession>
<feature type="compositionally biased region" description="Pro residues" evidence="1">
    <location>
        <begin position="246"/>
        <end position="256"/>
    </location>
</feature>
<organism evidence="2 3">
    <name type="scientific">Dryococelus australis</name>
    <dbReference type="NCBI Taxonomy" id="614101"/>
    <lineage>
        <taxon>Eukaryota</taxon>
        <taxon>Metazoa</taxon>
        <taxon>Ecdysozoa</taxon>
        <taxon>Arthropoda</taxon>
        <taxon>Hexapoda</taxon>
        <taxon>Insecta</taxon>
        <taxon>Pterygota</taxon>
        <taxon>Neoptera</taxon>
        <taxon>Polyneoptera</taxon>
        <taxon>Phasmatodea</taxon>
        <taxon>Verophasmatodea</taxon>
        <taxon>Anareolatae</taxon>
        <taxon>Phasmatidae</taxon>
        <taxon>Eurycanthinae</taxon>
        <taxon>Dryococelus</taxon>
    </lineage>
</organism>
<feature type="region of interest" description="Disordered" evidence="1">
    <location>
        <begin position="6"/>
        <end position="108"/>
    </location>
</feature>
<evidence type="ECO:0000313" key="3">
    <source>
        <dbReference type="Proteomes" id="UP001159363"/>
    </source>
</evidence>
<feature type="compositionally biased region" description="Polar residues" evidence="1">
    <location>
        <begin position="135"/>
        <end position="147"/>
    </location>
</feature>
<feature type="compositionally biased region" description="Basic and acidic residues" evidence="1">
    <location>
        <begin position="42"/>
        <end position="51"/>
    </location>
</feature>
<dbReference type="Proteomes" id="UP001159363">
    <property type="component" value="Chromosome 9"/>
</dbReference>
<feature type="region of interest" description="Disordered" evidence="1">
    <location>
        <begin position="131"/>
        <end position="151"/>
    </location>
</feature>
<protein>
    <submittedName>
        <fullName evidence="2">Uncharacterized protein</fullName>
    </submittedName>
</protein>
<keyword evidence="3" id="KW-1185">Reference proteome</keyword>
<feature type="region of interest" description="Disordered" evidence="1">
    <location>
        <begin position="238"/>
        <end position="260"/>
    </location>
</feature>
<comment type="caution">
    <text evidence="2">The sequence shown here is derived from an EMBL/GenBank/DDBJ whole genome shotgun (WGS) entry which is preliminary data.</text>
</comment>
<proteinExistence type="predicted"/>
<evidence type="ECO:0000313" key="2">
    <source>
        <dbReference type="EMBL" id="KAJ8874573.1"/>
    </source>
</evidence>
<reference evidence="2 3" key="1">
    <citation type="submission" date="2023-02" db="EMBL/GenBank/DDBJ databases">
        <title>LHISI_Scaffold_Assembly.</title>
        <authorList>
            <person name="Stuart O.P."/>
            <person name="Cleave R."/>
            <person name="Magrath M.J.L."/>
            <person name="Mikheyev A.S."/>
        </authorList>
    </citation>
    <scope>NUCLEOTIDE SEQUENCE [LARGE SCALE GENOMIC DNA]</scope>
    <source>
        <strain evidence="2">Daus_M_001</strain>
        <tissue evidence="2">Leg muscle</tissue>
    </source>
</reference>
<feature type="compositionally biased region" description="Polar residues" evidence="1">
    <location>
        <begin position="192"/>
        <end position="216"/>
    </location>
</feature>